<feature type="domain" description="4-oxalocrotonate tautomerase-like" evidence="3">
    <location>
        <begin position="2"/>
        <end position="52"/>
    </location>
</feature>
<dbReference type="AlphaFoldDB" id="A0A0P0Z8N3"/>
<dbReference type="PIRSF" id="PIRSF037799">
    <property type="entry name" value="Tautomer_YdcE_prd"/>
    <property type="match status" value="1"/>
</dbReference>
<dbReference type="SUPFAM" id="SSF55331">
    <property type="entry name" value="Tautomerase/MIF"/>
    <property type="match status" value="1"/>
</dbReference>
<dbReference type="EMBL" id="LC066397">
    <property type="protein sequence ID" value="BAT31192.1"/>
    <property type="molecule type" value="Genomic_DNA"/>
</dbReference>
<dbReference type="NCBIfam" id="NF002324">
    <property type="entry name" value="PRK01271.1"/>
    <property type="match status" value="1"/>
</dbReference>
<dbReference type="Gene3D" id="3.30.429.10">
    <property type="entry name" value="Macrophage Migration Inhibitory Factor"/>
    <property type="match status" value="1"/>
</dbReference>
<evidence type="ECO:0000256" key="2">
    <source>
        <dbReference type="PIRSR" id="PIRSR037799-1"/>
    </source>
</evidence>
<feature type="active site" description="Proton acceptor; via imino nitrogen" evidence="2">
    <location>
        <position position="2"/>
    </location>
</feature>
<name>A0A0P0Z8N3_9HYPH</name>
<accession>A0A0P0Z8N3</accession>
<evidence type="ECO:0000313" key="4">
    <source>
        <dbReference type="EMBL" id="BAT31192.1"/>
    </source>
</evidence>
<sequence>MPHVTIKHFPIDLDDERKEILSNEITATIMKVFGSREGAVSIALEAVEKDRWKSEVYEPDIQRCPTFLLKKPDY</sequence>
<organism evidence="4">
    <name type="scientific">Fulvimarina pelagi</name>
    <dbReference type="NCBI Taxonomy" id="217511"/>
    <lineage>
        <taxon>Bacteria</taxon>
        <taxon>Pseudomonadati</taxon>
        <taxon>Pseudomonadota</taxon>
        <taxon>Alphaproteobacteria</taxon>
        <taxon>Hyphomicrobiales</taxon>
        <taxon>Aurantimonadaceae</taxon>
        <taxon>Fulvimarina</taxon>
    </lineage>
</organism>
<dbReference type="InterPro" id="IPR014347">
    <property type="entry name" value="Tautomerase/MIF_sf"/>
</dbReference>
<dbReference type="GO" id="GO:0016862">
    <property type="term" value="F:intramolecular oxidoreductase activity, interconverting keto- and enol-groups"/>
    <property type="evidence" value="ECO:0007669"/>
    <property type="project" value="InterPro"/>
</dbReference>
<proteinExistence type="predicted"/>
<dbReference type="OrthoDB" id="3395834at2"/>
<dbReference type="RefSeq" id="WP_007065734.1">
    <property type="nucleotide sequence ID" value="NZ_BBWO01000005.1"/>
</dbReference>
<dbReference type="InterPro" id="IPR017284">
    <property type="entry name" value="Tautomerase_PptA"/>
</dbReference>
<dbReference type="Pfam" id="PF01361">
    <property type="entry name" value="Tautomerase"/>
    <property type="match status" value="1"/>
</dbReference>
<evidence type="ECO:0000259" key="3">
    <source>
        <dbReference type="Pfam" id="PF01361"/>
    </source>
</evidence>
<protein>
    <submittedName>
        <fullName evidence="4">4-oxalocrotonate tautomerase</fullName>
    </submittedName>
</protein>
<dbReference type="InterPro" id="IPR004370">
    <property type="entry name" value="4-OT-like_dom"/>
</dbReference>
<dbReference type="GO" id="GO:0005737">
    <property type="term" value="C:cytoplasm"/>
    <property type="evidence" value="ECO:0007669"/>
    <property type="project" value="InterPro"/>
</dbReference>
<reference evidence="4" key="1">
    <citation type="journal article" date="2015" name="Proc. Natl. Acad. Sci. U.S.A.">
        <title>Bacterial clade with the ribosomal RNA operon on a small plasmid rather than the chromosome.</title>
        <authorList>
            <person name="Anda M."/>
            <person name="Ohtsubo Y."/>
            <person name="Okubo T."/>
            <person name="Sugawara M."/>
            <person name="Nagata Y."/>
            <person name="Tsuda M."/>
            <person name="Minamisawa K."/>
            <person name="Mitsui H."/>
        </authorList>
    </citation>
    <scope>NUCLEOTIDE SEQUENCE</scope>
    <source>
        <strain evidence="4">DSM 15513</strain>
    </source>
</reference>
<keyword evidence="1" id="KW-0413">Isomerase</keyword>
<evidence type="ECO:0000256" key="1">
    <source>
        <dbReference type="ARBA" id="ARBA00023235"/>
    </source>
</evidence>